<dbReference type="Proteomes" id="UP001165143">
    <property type="component" value="Unassembled WGS sequence"/>
</dbReference>
<name>A0A9W6PKQ5_9ACTN</name>
<organism evidence="2 3">
    <name type="scientific">Kitasatospora phosalacinea</name>
    <dbReference type="NCBI Taxonomy" id="2065"/>
    <lineage>
        <taxon>Bacteria</taxon>
        <taxon>Bacillati</taxon>
        <taxon>Actinomycetota</taxon>
        <taxon>Actinomycetes</taxon>
        <taxon>Kitasatosporales</taxon>
        <taxon>Streptomycetaceae</taxon>
        <taxon>Kitasatospora</taxon>
    </lineage>
</organism>
<evidence type="ECO:0000313" key="2">
    <source>
        <dbReference type="EMBL" id="GLW58104.1"/>
    </source>
</evidence>
<reference evidence="2" key="1">
    <citation type="submission" date="2023-02" db="EMBL/GenBank/DDBJ databases">
        <title>Kitasatospora phosalacinea NBRC 14362.</title>
        <authorList>
            <person name="Ichikawa N."/>
            <person name="Sato H."/>
            <person name="Tonouchi N."/>
        </authorList>
    </citation>
    <scope>NUCLEOTIDE SEQUENCE</scope>
    <source>
        <strain evidence="2">NBRC 14362</strain>
    </source>
</reference>
<evidence type="ECO:0000256" key="1">
    <source>
        <dbReference type="SAM" id="Phobius"/>
    </source>
</evidence>
<keyword evidence="1" id="KW-0472">Membrane</keyword>
<dbReference type="OrthoDB" id="4350946at2"/>
<feature type="transmembrane region" description="Helical" evidence="1">
    <location>
        <begin position="45"/>
        <end position="63"/>
    </location>
</feature>
<sequence length="124" mass="13067">MHHLVTLSGLAAVVLALRAVQLTVLALHVRYAIHHGIGNVTDSEFALLCASGIITLISAIGGGNAITATTHASQWGWAHGILAVGTTLAYILLSYATDWSARTWWDKRTARKAGHTAEAVEATA</sequence>
<protein>
    <submittedName>
        <fullName evidence="2">Uncharacterized protein</fullName>
    </submittedName>
</protein>
<evidence type="ECO:0000313" key="3">
    <source>
        <dbReference type="Proteomes" id="UP001165143"/>
    </source>
</evidence>
<dbReference type="EMBL" id="BSRX01000047">
    <property type="protein sequence ID" value="GLW58104.1"/>
    <property type="molecule type" value="Genomic_DNA"/>
</dbReference>
<feature type="transmembrane region" description="Helical" evidence="1">
    <location>
        <begin position="75"/>
        <end position="96"/>
    </location>
</feature>
<dbReference type="AlphaFoldDB" id="A0A9W6PKQ5"/>
<accession>A0A9W6PKQ5</accession>
<keyword evidence="1" id="KW-0812">Transmembrane</keyword>
<comment type="caution">
    <text evidence="2">The sequence shown here is derived from an EMBL/GenBank/DDBJ whole genome shotgun (WGS) entry which is preliminary data.</text>
</comment>
<proteinExistence type="predicted"/>
<keyword evidence="1" id="KW-1133">Transmembrane helix</keyword>
<gene>
    <name evidence="2" type="ORF">Kpho01_61150</name>
</gene>
<dbReference type="RefSeq" id="WP_033252898.1">
    <property type="nucleotide sequence ID" value="NZ_BSRX01000047.1"/>
</dbReference>